<organism evidence="1 2">
    <name type="scientific">Leeuwenhoekiella blandensis (strain CECT 7118 / CCUG 51940 / KCTC 22103 / MED217)</name>
    <name type="common">Flavobacterium sp. (strain MED217)</name>
    <dbReference type="NCBI Taxonomy" id="398720"/>
    <lineage>
        <taxon>Bacteria</taxon>
        <taxon>Pseudomonadati</taxon>
        <taxon>Bacteroidota</taxon>
        <taxon>Flavobacteriia</taxon>
        <taxon>Flavobacteriales</taxon>
        <taxon>Flavobacteriaceae</taxon>
        <taxon>Leeuwenhoekiella</taxon>
    </lineage>
</organism>
<name>A3XKS5_LEEBM</name>
<dbReference type="STRING" id="398720.MED217_01800"/>
<dbReference type="Proteomes" id="UP000001601">
    <property type="component" value="Unassembled WGS sequence"/>
</dbReference>
<dbReference type="EMBL" id="AANC01000003">
    <property type="protein sequence ID" value="EAQ49844.1"/>
    <property type="molecule type" value="Genomic_DNA"/>
</dbReference>
<evidence type="ECO:0000313" key="1">
    <source>
        <dbReference type="EMBL" id="EAQ49844.1"/>
    </source>
</evidence>
<comment type="caution">
    <text evidence="1">The sequence shown here is derived from an EMBL/GenBank/DDBJ whole genome shotgun (WGS) entry which is preliminary data.</text>
</comment>
<dbReference type="AlphaFoldDB" id="A3XKS5"/>
<gene>
    <name evidence="1" type="ORF">MED217_01800</name>
</gene>
<keyword evidence="2" id="KW-1185">Reference proteome</keyword>
<sequence length="61" mass="6900">MSHSLAKIAFSRLKNTLAIAGRFRTFVLPKKDAFKPKTTSTFLVYQNDFGIKNSYEKNSNG</sequence>
<protein>
    <submittedName>
        <fullName evidence="1">Uncharacterized protein</fullName>
    </submittedName>
</protein>
<reference evidence="1 2" key="1">
    <citation type="journal article" date="2007" name="Nature">
        <title>Light stimulates growth of proteorhodopsin-containing marine Flavobacteria.</title>
        <authorList>
            <person name="Gomez-Consarnau L."/>
            <person name="Gonzalez J.M."/>
            <person name="Coll-Llado M."/>
            <person name="Gourdon P."/>
            <person name="Pascher T."/>
            <person name="Neutze R."/>
            <person name="Pedros-Alio C."/>
            <person name="Pinhassi J."/>
        </authorList>
    </citation>
    <scope>NUCLEOTIDE SEQUENCE [LARGE SCALE GENOMIC DNA]</scope>
    <source>
        <strain evidence="1 2">MED217</strain>
    </source>
</reference>
<accession>A3XKS5</accession>
<dbReference type="HOGENOM" id="CLU_2916915_0_0_10"/>
<proteinExistence type="predicted"/>
<evidence type="ECO:0000313" key="2">
    <source>
        <dbReference type="Proteomes" id="UP000001601"/>
    </source>
</evidence>